<name>A0A9P9ALT7_9HYPO</name>
<dbReference type="AlphaFoldDB" id="A0A9P9ALT7"/>
<dbReference type="PANTHER" id="PTHR35569">
    <property type="entry name" value="CYANAMIDE HYDRATASE DDI2-RELATED"/>
    <property type="match status" value="1"/>
</dbReference>
<dbReference type="CDD" id="cd00077">
    <property type="entry name" value="HDc"/>
    <property type="match status" value="1"/>
</dbReference>
<comment type="caution">
    <text evidence="2">The sequence shown here is derived from an EMBL/GenBank/DDBJ whole genome shotgun (WGS) entry which is preliminary data.</text>
</comment>
<dbReference type="EMBL" id="JAGPYM010000022">
    <property type="protein sequence ID" value="KAH6883838.1"/>
    <property type="molecule type" value="Genomic_DNA"/>
</dbReference>
<evidence type="ECO:0000313" key="3">
    <source>
        <dbReference type="Proteomes" id="UP000777438"/>
    </source>
</evidence>
<evidence type="ECO:0000259" key="1">
    <source>
        <dbReference type="Pfam" id="PF01966"/>
    </source>
</evidence>
<evidence type="ECO:0000313" key="2">
    <source>
        <dbReference type="EMBL" id="KAH6883838.1"/>
    </source>
</evidence>
<sequence>MKKICSLTFHLAASILNPFSSLSPTMDSQRGDLILPDIPELGLIVPSAALAANTSSFVKKHCDAMIYNHVARSAYWALIIARKLPQFANADLSLVFISCMLHDMGWAAAKELLAQDKRFEVDGANIAKGFLKDHTGSEYHDNETSEAWDPARIQRAWDAIAFHTTPSIAQHAAAEVALTNLGVTADFLGPNLDLGLGPNLISREEYRAVTKLFPRNGFTYEGLKQVMCGICRTKPNTTYDNFVGEFGVRFGIDGEGSGKDEFAEKVEKARFVNFSKFALDALEVLDKEISGDDK</sequence>
<dbReference type="Proteomes" id="UP000777438">
    <property type="component" value="Unassembled WGS sequence"/>
</dbReference>
<reference evidence="2 3" key="1">
    <citation type="journal article" date="2021" name="Nat. Commun.">
        <title>Genetic determinants of endophytism in the Arabidopsis root mycobiome.</title>
        <authorList>
            <person name="Mesny F."/>
            <person name="Miyauchi S."/>
            <person name="Thiergart T."/>
            <person name="Pickel B."/>
            <person name="Atanasova L."/>
            <person name="Karlsson M."/>
            <person name="Huettel B."/>
            <person name="Barry K.W."/>
            <person name="Haridas S."/>
            <person name="Chen C."/>
            <person name="Bauer D."/>
            <person name="Andreopoulos W."/>
            <person name="Pangilinan J."/>
            <person name="LaButti K."/>
            <person name="Riley R."/>
            <person name="Lipzen A."/>
            <person name="Clum A."/>
            <person name="Drula E."/>
            <person name="Henrissat B."/>
            <person name="Kohler A."/>
            <person name="Grigoriev I.V."/>
            <person name="Martin F.M."/>
            <person name="Hacquard S."/>
        </authorList>
    </citation>
    <scope>NUCLEOTIDE SEQUENCE [LARGE SCALE GENOMIC DNA]</scope>
    <source>
        <strain evidence="2 3">MPI-CAGE-CH-0241</strain>
    </source>
</reference>
<dbReference type="Pfam" id="PF01966">
    <property type="entry name" value="HD"/>
    <property type="match status" value="1"/>
</dbReference>
<dbReference type="PANTHER" id="PTHR35569:SF1">
    <property type="entry name" value="CYANAMIDE HYDRATASE DDI2-RELATED"/>
    <property type="match status" value="1"/>
</dbReference>
<dbReference type="Gene3D" id="1.10.3210.10">
    <property type="entry name" value="Hypothetical protein af1432"/>
    <property type="match status" value="1"/>
</dbReference>
<gene>
    <name evidence="2" type="ORF">B0T10DRAFT_518401</name>
</gene>
<dbReference type="InterPro" id="IPR006674">
    <property type="entry name" value="HD_domain"/>
</dbReference>
<protein>
    <submittedName>
        <fullName evidence="2">Metal dependent phosphohydrolase</fullName>
    </submittedName>
</protein>
<dbReference type="InterPro" id="IPR003607">
    <property type="entry name" value="HD/PDEase_dom"/>
</dbReference>
<proteinExistence type="predicted"/>
<dbReference type="OrthoDB" id="2378324at2759"/>
<dbReference type="SUPFAM" id="SSF109604">
    <property type="entry name" value="HD-domain/PDEase-like"/>
    <property type="match status" value="1"/>
</dbReference>
<organism evidence="2 3">
    <name type="scientific">Thelonectria olida</name>
    <dbReference type="NCBI Taxonomy" id="1576542"/>
    <lineage>
        <taxon>Eukaryota</taxon>
        <taxon>Fungi</taxon>
        <taxon>Dikarya</taxon>
        <taxon>Ascomycota</taxon>
        <taxon>Pezizomycotina</taxon>
        <taxon>Sordariomycetes</taxon>
        <taxon>Hypocreomycetidae</taxon>
        <taxon>Hypocreales</taxon>
        <taxon>Nectriaceae</taxon>
        <taxon>Thelonectria</taxon>
    </lineage>
</organism>
<feature type="domain" description="HD" evidence="1">
    <location>
        <begin position="67"/>
        <end position="168"/>
    </location>
</feature>
<keyword evidence="3" id="KW-1185">Reference proteome</keyword>
<accession>A0A9P9ALT7</accession>